<sequence>MISFERRRAYKRDLLLAALMIAAGLAVAAASLQFAATDHSQLAQATQPLQSTPGAESKPTAPDAPPTTGTGMRPREIAPEPARPDAEAQDAGATPALPPAPAEKTGDPIPTK</sequence>
<dbReference type="STRING" id="316055.RPE_4796"/>
<feature type="chain" id="PRO_5004165653" evidence="2">
    <location>
        <begin position="29"/>
        <end position="112"/>
    </location>
</feature>
<dbReference type="AlphaFoldDB" id="Q07H69"/>
<dbReference type="KEGG" id="rpe:RPE_4796"/>
<feature type="compositionally biased region" description="Polar residues" evidence="1">
    <location>
        <begin position="43"/>
        <end position="54"/>
    </location>
</feature>
<name>Q07H69_RHOP5</name>
<gene>
    <name evidence="3" type="ordered locus">RPE_4796</name>
</gene>
<feature type="compositionally biased region" description="Basic and acidic residues" evidence="1">
    <location>
        <begin position="73"/>
        <end position="86"/>
    </location>
</feature>
<proteinExistence type="predicted"/>
<reference evidence="3" key="1">
    <citation type="submission" date="2006-09" db="EMBL/GenBank/DDBJ databases">
        <title>Complete sequence of Rhodopseudomonas palustris BisA53.</title>
        <authorList>
            <consortium name="US DOE Joint Genome Institute"/>
            <person name="Copeland A."/>
            <person name="Lucas S."/>
            <person name="Lapidus A."/>
            <person name="Barry K."/>
            <person name="Detter J.C."/>
            <person name="Glavina del Rio T."/>
            <person name="Hammon N."/>
            <person name="Israni S."/>
            <person name="Dalin E."/>
            <person name="Tice H."/>
            <person name="Pitluck S."/>
            <person name="Chain P."/>
            <person name="Malfatti S."/>
            <person name="Shin M."/>
            <person name="Vergez L."/>
            <person name="Schmutz J."/>
            <person name="Larimer F."/>
            <person name="Land M."/>
            <person name="Hauser L."/>
            <person name="Pelletier D.A."/>
            <person name="Kyrpides N."/>
            <person name="Kim E."/>
            <person name="Harwood C.S."/>
            <person name="Oda Y."/>
            <person name="Richardson P."/>
        </authorList>
    </citation>
    <scope>NUCLEOTIDE SEQUENCE [LARGE SCALE GENOMIC DNA]</scope>
    <source>
        <strain evidence="3">BisA53</strain>
    </source>
</reference>
<organism evidence="3">
    <name type="scientific">Rhodopseudomonas palustris (strain BisA53)</name>
    <dbReference type="NCBI Taxonomy" id="316055"/>
    <lineage>
        <taxon>Bacteria</taxon>
        <taxon>Pseudomonadati</taxon>
        <taxon>Pseudomonadota</taxon>
        <taxon>Alphaproteobacteria</taxon>
        <taxon>Hyphomicrobiales</taxon>
        <taxon>Nitrobacteraceae</taxon>
        <taxon>Rhodopseudomonas</taxon>
    </lineage>
</organism>
<protein>
    <submittedName>
        <fullName evidence="3">Uncharacterized protein</fullName>
    </submittedName>
</protein>
<dbReference type="HOGENOM" id="CLU_153048_0_0_5"/>
<feature type="signal peptide" evidence="2">
    <location>
        <begin position="1"/>
        <end position="28"/>
    </location>
</feature>
<evidence type="ECO:0000256" key="1">
    <source>
        <dbReference type="SAM" id="MobiDB-lite"/>
    </source>
</evidence>
<accession>Q07H69</accession>
<evidence type="ECO:0000313" key="3">
    <source>
        <dbReference type="EMBL" id="ABJ08715.1"/>
    </source>
</evidence>
<keyword evidence="2" id="KW-0732">Signal</keyword>
<evidence type="ECO:0000256" key="2">
    <source>
        <dbReference type="SAM" id="SignalP"/>
    </source>
</evidence>
<dbReference type="EMBL" id="CP000463">
    <property type="protein sequence ID" value="ABJ08715.1"/>
    <property type="molecule type" value="Genomic_DNA"/>
</dbReference>
<feature type="region of interest" description="Disordered" evidence="1">
    <location>
        <begin position="43"/>
        <end position="112"/>
    </location>
</feature>